<accession>A0A1R3HSP3</accession>
<organism evidence="1 2">
    <name type="scientific">Corchorus olitorius</name>
    <dbReference type="NCBI Taxonomy" id="93759"/>
    <lineage>
        <taxon>Eukaryota</taxon>
        <taxon>Viridiplantae</taxon>
        <taxon>Streptophyta</taxon>
        <taxon>Embryophyta</taxon>
        <taxon>Tracheophyta</taxon>
        <taxon>Spermatophyta</taxon>
        <taxon>Magnoliopsida</taxon>
        <taxon>eudicotyledons</taxon>
        <taxon>Gunneridae</taxon>
        <taxon>Pentapetalae</taxon>
        <taxon>rosids</taxon>
        <taxon>malvids</taxon>
        <taxon>Malvales</taxon>
        <taxon>Malvaceae</taxon>
        <taxon>Grewioideae</taxon>
        <taxon>Apeibeae</taxon>
        <taxon>Corchorus</taxon>
    </lineage>
</organism>
<name>A0A1R3HSP3_9ROSI</name>
<dbReference type="Proteomes" id="UP000187203">
    <property type="component" value="Unassembled WGS sequence"/>
</dbReference>
<reference evidence="2" key="1">
    <citation type="submission" date="2013-09" db="EMBL/GenBank/DDBJ databases">
        <title>Corchorus olitorius genome sequencing.</title>
        <authorList>
            <person name="Alam M."/>
            <person name="Haque M.S."/>
            <person name="Islam M.S."/>
            <person name="Emdad E.M."/>
            <person name="Islam M.M."/>
            <person name="Ahmed B."/>
            <person name="Halim A."/>
            <person name="Hossen Q.M.M."/>
            <person name="Hossain M.Z."/>
            <person name="Ahmed R."/>
            <person name="Khan M.M."/>
            <person name="Islam R."/>
            <person name="Rashid M.M."/>
            <person name="Khan S.A."/>
            <person name="Rahman M.S."/>
            <person name="Alam M."/>
            <person name="Yahiya A.S."/>
            <person name="Khan M.S."/>
            <person name="Azam M.S."/>
            <person name="Haque T."/>
            <person name="Lashkar M.Z.H."/>
            <person name="Akhand A.I."/>
            <person name="Morshed G."/>
            <person name="Roy S."/>
            <person name="Uddin K.S."/>
            <person name="Rabeya T."/>
            <person name="Hossain A.S."/>
            <person name="Chowdhury A."/>
            <person name="Snigdha A.R."/>
            <person name="Mortoza M.S."/>
            <person name="Matin S.A."/>
            <person name="Hoque S.M.E."/>
            <person name="Islam M.K."/>
            <person name="Roy D.K."/>
            <person name="Haider R."/>
            <person name="Moosa M.M."/>
            <person name="Elias S.M."/>
            <person name="Hasan A.M."/>
            <person name="Jahan S."/>
            <person name="Shafiuddin M."/>
            <person name="Mahmood N."/>
            <person name="Shommy N.S."/>
        </authorList>
    </citation>
    <scope>NUCLEOTIDE SEQUENCE [LARGE SCALE GENOMIC DNA]</scope>
    <source>
        <strain evidence="2">cv. O-4</strain>
    </source>
</reference>
<proteinExistence type="predicted"/>
<protein>
    <submittedName>
        <fullName evidence="1">DNA-dependent RNA polymerase</fullName>
    </submittedName>
</protein>
<gene>
    <name evidence="1" type="ORF">COLO4_27126</name>
</gene>
<evidence type="ECO:0000313" key="2">
    <source>
        <dbReference type="Proteomes" id="UP000187203"/>
    </source>
</evidence>
<dbReference type="AlphaFoldDB" id="A0A1R3HSP3"/>
<dbReference type="EMBL" id="AWUE01019441">
    <property type="protein sequence ID" value="OMO73396.1"/>
    <property type="molecule type" value="Genomic_DNA"/>
</dbReference>
<evidence type="ECO:0000313" key="1">
    <source>
        <dbReference type="EMBL" id="OMO73396.1"/>
    </source>
</evidence>
<sequence length="50" mass="5277">MSSPLIPMIGGLGLSYPPLNCYAICSSVVAARLELCFGLDKDSYTPLSPD</sequence>
<comment type="caution">
    <text evidence="1">The sequence shown here is derived from an EMBL/GenBank/DDBJ whole genome shotgun (WGS) entry which is preliminary data.</text>
</comment>
<keyword evidence="2" id="KW-1185">Reference proteome</keyword>